<feature type="domain" description="Smr" evidence="1">
    <location>
        <begin position="135"/>
        <end position="216"/>
    </location>
</feature>
<protein>
    <submittedName>
        <fullName evidence="2">DNA mismatch repair protein MutS</fullName>
    </submittedName>
</protein>
<dbReference type="EMBL" id="LDUG01000033">
    <property type="protein sequence ID" value="KVW94733.1"/>
    <property type="molecule type" value="Genomic_DNA"/>
</dbReference>
<dbReference type="PANTHER" id="PTHR35562">
    <property type="entry name" value="DNA ENDONUCLEASE SMRA-RELATED"/>
    <property type="match status" value="1"/>
</dbReference>
<dbReference type="Gene3D" id="3.30.1370.110">
    <property type="match status" value="1"/>
</dbReference>
<comment type="caution">
    <text evidence="2">The sequence shown here is derived from an EMBL/GenBank/DDBJ whole genome shotgun (WGS) entry which is preliminary data.</text>
</comment>
<dbReference type="SMART" id="SM00463">
    <property type="entry name" value="SMR"/>
    <property type="match status" value="1"/>
</dbReference>
<gene>
    <name evidence="2" type="ORF">ABW22_11915</name>
</gene>
<evidence type="ECO:0000313" key="2">
    <source>
        <dbReference type="EMBL" id="KVW94733.1"/>
    </source>
</evidence>
<organism evidence="2 3">
    <name type="scientific">Thiobacillus denitrificans</name>
    <dbReference type="NCBI Taxonomy" id="36861"/>
    <lineage>
        <taxon>Bacteria</taxon>
        <taxon>Pseudomonadati</taxon>
        <taxon>Pseudomonadota</taxon>
        <taxon>Betaproteobacteria</taxon>
        <taxon>Nitrosomonadales</taxon>
        <taxon>Thiobacillaceae</taxon>
        <taxon>Thiobacillus</taxon>
    </lineage>
</organism>
<dbReference type="OrthoDB" id="9808881at2"/>
<dbReference type="AlphaFoldDB" id="A0A106BLM3"/>
<evidence type="ECO:0000313" key="3">
    <source>
        <dbReference type="Proteomes" id="UP000064243"/>
    </source>
</evidence>
<dbReference type="STRING" id="1123392.GCA_000376425_01342"/>
<dbReference type="RefSeq" id="WP_059756821.1">
    <property type="nucleotide sequence ID" value="NZ_LDUG01000033.1"/>
</dbReference>
<name>A0A106BLM3_THIDE</name>
<dbReference type="InterPro" id="IPR036063">
    <property type="entry name" value="Smr_dom_sf"/>
</dbReference>
<dbReference type="Pfam" id="PF01713">
    <property type="entry name" value="Smr"/>
    <property type="match status" value="1"/>
</dbReference>
<dbReference type="Proteomes" id="UP000064243">
    <property type="component" value="Unassembled WGS sequence"/>
</dbReference>
<dbReference type="SUPFAM" id="SSF160443">
    <property type="entry name" value="SMR domain-like"/>
    <property type="match status" value="1"/>
</dbReference>
<dbReference type="PROSITE" id="PS50828">
    <property type="entry name" value="SMR"/>
    <property type="match status" value="1"/>
</dbReference>
<keyword evidence="3" id="KW-1185">Reference proteome</keyword>
<accession>A0A106BLM3</accession>
<dbReference type="PATRIC" id="fig|36861.3.peg.2161"/>
<dbReference type="InterPro" id="IPR002625">
    <property type="entry name" value="Smr_dom"/>
</dbReference>
<reference evidence="2 3" key="1">
    <citation type="journal article" date="2015" name="Appl. Environ. Microbiol.">
        <title>Aerobic and Anaerobic Thiosulfate Oxidation by a Cold-Adapted, Subglacial Chemoautotroph.</title>
        <authorList>
            <person name="Harrold Z.R."/>
            <person name="Skidmore M.L."/>
            <person name="Hamilton T.L."/>
            <person name="Desch L."/>
            <person name="Amada K."/>
            <person name="van Gelder W."/>
            <person name="Glover K."/>
            <person name="Roden E.E."/>
            <person name="Boyd E.S."/>
        </authorList>
    </citation>
    <scope>NUCLEOTIDE SEQUENCE [LARGE SCALE GENOMIC DNA]</scope>
    <source>
        <strain evidence="2 3">RG</strain>
    </source>
</reference>
<dbReference type="PANTHER" id="PTHR35562:SF2">
    <property type="entry name" value="DNA ENDONUCLEASE SMRA-RELATED"/>
    <property type="match status" value="1"/>
</dbReference>
<evidence type="ECO:0000259" key="1">
    <source>
        <dbReference type="PROSITE" id="PS50828"/>
    </source>
</evidence>
<proteinExistence type="predicted"/>
<sequence>MKRARDSALTPASFEALARMRRALREQAAAPVLLHQAPHKPKVPEDGVMLFRRAVADVVPLPPSGRVEPTRPRPKPIARQRLRDEQQVLVDALADPWDWEAATATGEELVFSRPGVPTAALRKLRRGGWVIQGELDLHGHTGDEARIALAAFLNRGMLEDRRCVRIIHGKGHGSKNRLPVLKNKVRHWLTQREDVLAFCQARTIDGGAGAVIVLLKSSSR</sequence>